<reference evidence="1" key="1">
    <citation type="submission" date="2018-02" db="EMBL/GenBank/DDBJ databases">
        <title>Rhizophora mucronata_Transcriptome.</title>
        <authorList>
            <person name="Meera S.P."/>
            <person name="Sreeshan A."/>
            <person name="Augustine A."/>
        </authorList>
    </citation>
    <scope>NUCLEOTIDE SEQUENCE</scope>
    <source>
        <tissue evidence="1">Leaf</tissue>
    </source>
</reference>
<sequence>MLHNCHQPKDKTLVDSNQKITWLQLPTQQVKKC</sequence>
<evidence type="ECO:0000313" key="1">
    <source>
        <dbReference type="EMBL" id="MBX46130.1"/>
    </source>
</evidence>
<proteinExistence type="predicted"/>
<accession>A0A2P2NUM0</accession>
<dbReference type="EMBL" id="GGEC01065646">
    <property type="protein sequence ID" value="MBX46130.1"/>
    <property type="molecule type" value="Transcribed_RNA"/>
</dbReference>
<organism evidence="1">
    <name type="scientific">Rhizophora mucronata</name>
    <name type="common">Asiatic mangrove</name>
    <dbReference type="NCBI Taxonomy" id="61149"/>
    <lineage>
        <taxon>Eukaryota</taxon>
        <taxon>Viridiplantae</taxon>
        <taxon>Streptophyta</taxon>
        <taxon>Embryophyta</taxon>
        <taxon>Tracheophyta</taxon>
        <taxon>Spermatophyta</taxon>
        <taxon>Magnoliopsida</taxon>
        <taxon>eudicotyledons</taxon>
        <taxon>Gunneridae</taxon>
        <taxon>Pentapetalae</taxon>
        <taxon>rosids</taxon>
        <taxon>fabids</taxon>
        <taxon>Malpighiales</taxon>
        <taxon>Rhizophoraceae</taxon>
        <taxon>Rhizophora</taxon>
    </lineage>
</organism>
<dbReference type="AlphaFoldDB" id="A0A2P2NUM0"/>
<protein>
    <submittedName>
        <fullName evidence="1">Uncharacterized protein</fullName>
    </submittedName>
</protein>
<name>A0A2P2NUM0_RHIMU</name>